<evidence type="ECO:0000313" key="2">
    <source>
        <dbReference type="Proteomes" id="UP000310597"/>
    </source>
</evidence>
<sequence length="577" mass="63028">MHPFVEDFISPDEPDFETMRHSVLTGAPFQRAVGCRSDLEEHLAMLHREFVGQPRIKFAHAAMTVLLRRKIATETVHRHYRALWSEHADILLETLDSRWLVSACDTLSDLSEDPDEARTATLITLFVSTVKLFETERLMDGPPPPGTPLTQRCLLHDGLTNFMVGGGDMVANLLHRLDRTLRHGVLVDRIARQIISRALACDTVFARFGRHQSRNTWPPHLPMPPILPRPVRPARAVRAAPPGRPRYVLLNDTARLGGGFHLGTLCACHAIRSHLADRGLQDVGWANDLAGFRALLDGCETPPELLVLNGEGTLHHGAPRARALLETCRIAGTLGMKVAVINTVWEANDPEMAAILKGVDVVHVRDTRSRAALPPDVPACVTPDASIPIFREITRSAGFPPPGHAVAVMDNVVPKAAEALLRFAEAGALPFFAMPGVALGQMRQTVSARSGPVWPRLLQVTDLMSAEAWVTGRFHGLIGALCAGRPVCATRSNTAKIEGLLADLGLTEACLLGEDWGSKPRPEQVLEVHSCLDRQKDPAFMARRDQQLLSACDRIGQMFDQVAALVVDTPPKAAARG</sequence>
<dbReference type="OrthoDB" id="1123495at2"/>
<organism evidence="1 2">
    <name type="scientific">Rhodobacter capsulatus</name>
    <name type="common">Rhodopseudomonas capsulata</name>
    <dbReference type="NCBI Taxonomy" id="1061"/>
    <lineage>
        <taxon>Bacteria</taxon>
        <taxon>Pseudomonadati</taxon>
        <taxon>Pseudomonadota</taxon>
        <taxon>Alphaproteobacteria</taxon>
        <taxon>Rhodobacterales</taxon>
        <taxon>Rhodobacter group</taxon>
        <taxon>Rhodobacter</taxon>
    </lineage>
</organism>
<dbReference type="GO" id="GO:0016740">
    <property type="term" value="F:transferase activity"/>
    <property type="evidence" value="ECO:0007669"/>
    <property type="project" value="UniProtKB-KW"/>
</dbReference>
<name>A0A4U1JLQ4_RHOCA</name>
<gene>
    <name evidence="1" type="ORF">FBT96_17995</name>
</gene>
<dbReference type="Proteomes" id="UP000310597">
    <property type="component" value="Unassembled WGS sequence"/>
</dbReference>
<evidence type="ECO:0000313" key="1">
    <source>
        <dbReference type="EMBL" id="TKD14568.1"/>
    </source>
</evidence>
<protein>
    <submittedName>
        <fullName evidence="1">Polysaccharide pyruvyl transferase family protein</fullName>
    </submittedName>
</protein>
<dbReference type="EMBL" id="SWJZ01000100">
    <property type="protein sequence ID" value="TKD14568.1"/>
    <property type="molecule type" value="Genomic_DNA"/>
</dbReference>
<proteinExistence type="predicted"/>
<reference evidence="1 2" key="1">
    <citation type="submission" date="2019-04" db="EMBL/GenBank/DDBJ databases">
        <title>Draft Whole-Genome sequence of the purple photosynthetic bacterium Rhodobacter capsulatus SP108 with an indigenous class A beta-lactamase.</title>
        <authorList>
            <person name="Robertson S."/>
            <person name="Meyer T.E."/>
            <person name="Kyndt J.A."/>
        </authorList>
    </citation>
    <scope>NUCLEOTIDE SEQUENCE [LARGE SCALE GENOMIC DNA]</scope>
    <source>
        <strain evidence="1 2">SP108</strain>
    </source>
</reference>
<dbReference type="AlphaFoldDB" id="A0A4U1JLQ4"/>
<accession>A0A4U1JLQ4</accession>
<comment type="caution">
    <text evidence="1">The sequence shown here is derived from an EMBL/GenBank/DDBJ whole genome shotgun (WGS) entry which is preliminary data.</text>
</comment>
<keyword evidence="1" id="KW-0808">Transferase</keyword>